<dbReference type="RefSeq" id="WP_345383497.1">
    <property type="nucleotide sequence ID" value="NZ_BAABIC010000022.1"/>
</dbReference>
<dbReference type="CDD" id="cd16936">
    <property type="entry name" value="HATPase_RsbW-like"/>
    <property type="match status" value="1"/>
</dbReference>
<keyword evidence="1" id="KW-0723">Serine/threonine-protein kinase</keyword>
<dbReference type="InterPro" id="IPR025847">
    <property type="entry name" value="MEDS_domain"/>
</dbReference>
<reference evidence="5" key="1">
    <citation type="journal article" date="2019" name="Int. J. Syst. Evol. Microbiol.">
        <title>The Global Catalogue of Microorganisms (GCM) 10K type strain sequencing project: providing services to taxonomists for standard genome sequencing and annotation.</title>
        <authorList>
            <consortium name="The Broad Institute Genomics Platform"/>
            <consortium name="The Broad Institute Genome Sequencing Center for Infectious Disease"/>
            <person name="Wu L."/>
            <person name="Ma J."/>
        </authorList>
    </citation>
    <scope>NUCLEOTIDE SEQUENCE [LARGE SCALE GENOMIC DNA]</scope>
    <source>
        <strain evidence="5">JCM 18055</strain>
    </source>
</reference>
<evidence type="ECO:0000313" key="5">
    <source>
        <dbReference type="Proteomes" id="UP001500325"/>
    </source>
</evidence>
<dbReference type="PANTHER" id="PTHR35526">
    <property type="entry name" value="ANTI-SIGMA-F FACTOR RSBW-RELATED"/>
    <property type="match status" value="1"/>
</dbReference>
<protein>
    <submittedName>
        <fullName evidence="4">Sensor histidine kinase</fullName>
    </submittedName>
</protein>
<keyword evidence="5" id="KW-1185">Reference proteome</keyword>
<evidence type="ECO:0000313" key="4">
    <source>
        <dbReference type="EMBL" id="GAA4706327.1"/>
    </source>
</evidence>
<keyword evidence="4" id="KW-0808">Transferase</keyword>
<dbReference type="Proteomes" id="UP001500325">
    <property type="component" value="Unassembled WGS sequence"/>
</dbReference>
<dbReference type="SUPFAM" id="SSF55874">
    <property type="entry name" value="ATPase domain of HSP90 chaperone/DNA topoisomerase II/histidine kinase"/>
    <property type="match status" value="1"/>
</dbReference>
<dbReference type="InterPro" id="IPR050267">
    <property type="entry name" value="Anti-sigma-factor_SerPK"/>
</dbReference>
<organism evidence="4 5">
    <name type="scientific">Pseudonocardia yuanmonensis</name>
    <dbReference type="NCBI Taxonomy" id="1095914"/>
    <lineage>
        <taxon>Bacteria</taxon>
        <taxon>Bacillati</taxon>
        <taxon>Actinomycetota</taxon>
        <taxon>Actinomycetes</taxon>
        <taxon>Pseudonocardiales</taxon>
        <taxon>Pseudonocardiaceae</taxon>
        <taxon>Pseudonocardia</taxon>
    </lineage>
</organism>
<dbReference type="InterPro" id="IPR003594">
    <property type="entry name" value="HATPase_dom"/>
</dbReference>
<feature type="domain" description="MEDS" evidence="3">
    <location>
        <begin position="14"/>
        <end position="159"/>
    </location>
</feature>
<sequence length="313" mass="33838">MIGVEVGPAAEPFTHPALLYVDPAHYVRETTSFVREGLAAGDPVTVAVPTRNLELLRDELGADARHVQLLDMSEVGRNPGRILPQVLYRAVDESPPEVHVRVIGEPIWPGRTPLEYPACLQHEALINLALRGRRATVLCPYDVGGLSPEVLADAERSHPVLVDGDGARTSRAYDPDGVLVVTNRELPEPESCAEFPFDAGRLARARAFAAAEAARAGLDEDRCDDFQLAIAELAANSIRHGGGSGRLRVWTEDGHLVGEVQDAGRLANPLAGRRRPDDSQLSGRGLLMVQSLADLVRTHTGPAGTTTRVYLRR</sequence>
<evidence type="ECO:0000256" key="1">
    <source>
        <dbReference type="ARBA" id="ARBA00022527"/>
    </source>
</evidence>
<feature type="domain" description="Histidine kinase/HSP90-like ATPase" evidence="2">
    <location>
        <begin position="195"/>
        <end position="309"/>
    </location>
</feature>
<gene>
    <name evidence="4" type="ORF">GCM10023215_53240</name>
</gene>
<keyword evidence="4" id="KW-0418">Kinase</keyword>
<dbReference type="Pfam" id="PF13581">
    <property type="entry name" value="HATPase_c_2"/>
    <property type="match status" value="1"/>
</dbReference>
<proteinExistence type="predicted"/>
<accession>A0ABP8XHJ5</accession>
<dbReference type="NCBIfam" id="NF041045">
    <property type="entry name" value="RsbA_anti_sig"/>
    <property type="match status" value="1"/>
</dbReference>
<dbReference type="PANTHER" id="PTHR35526:SF3">
    <property type="entry name" value="ANTI-SIGMA-F FACTOR RSBW"/>
    <property type="match status" value="1"/>
</dbReference>
<evidence type="ECO:0000259" key="2">
    <source>
        <dbReference type="Pfam" id="PF13581"/>
    </source>
</evidence>
<comment type="caution">
    <text evidence="4">The sequence shown here is derived from an EMBL/GenBank/DDBJ whole genome shotgun (WGS) entry which is preliminary data.</text>
</comment>
<dbReference type="Gene3D" id="3.30.565.10">
    <property type="entry name" value="Histidine kinase-like ATPase, C-terminal domain"/>
    <property type="match status" value="1"/>
</dbReference>
<dbReference type="Pfam" id="PF14417">
    <property type="entry name" value="MEDS"/>
    <property type="match status" value="1"/>
</dbReference>
<dbReference type="InterPro" id="IPR047718">
    <property type="entry name" value="RsbA-like_anti_sig"/>
</dbReference>
<dbReference type="GO" id="GO:0016301">
    <property type="term" value="F:kinase activity"/>
    <property type="evidence" value="ECO:0007669"/>
    <property type="project" value="UniProtKB-KW"/>
</dbReference>
<name>A0ABP8XHJ5_9PSEU</name>
<evidence type="ECO:0000259" key="3">
    <source>
        <dbReference type="Pfam" id="PF14417"/>
    </source>
</evidence>
<dbReference type="InterPro" id="IPR036890">
    <property type="entry name" value="HATPase_C_sf"/>
</dbReference>
<dbReference type="EMBL" id="BAABIC010000022">
    <property type="protein sequence ID" value="GAA4706327.1"/>
    <property type="molecule type" value="Genomic_DNA"/>
</dbReference>